<evidence type="ECO:0000313" key="9">
    <source>
        <dbReference type="Proteomes" id="UP000193719"/>
    </source>
</evidence>
<gene>
    <name evidence="8" type="ORF">BCR36DRAFT_415432</name>
</gene>
<keyword evidence="5" id="KW-0472">Membrane</keyword>
<feature type="chain" id="PRO_5012508188" description="SH3 domain-containing protein" evidence="6">
    <location>
        <begin position="23"/>
        <end position="1031"/>
    </location>
</feature>
<evidence type="ECO:0000256" key="5">
    <source>
        <dbReference type="SAM" id="Phobius"/>
    </source>
</evidence>
<evidence type="ECO:0000256" key="6">
    <source>
        <dbReference type="SAM" id="SignalP"/>
    </source>
</evidence>
<feature type="compositionally biased region" description="Polar residues" evidence="4">
    <location>
        <begin position="749"/>
        <end position="761"/>
    </location>
</feature>
<dbReference type="Pfam" id="PF00018">
    <property type="entry name" value="SH3_1"/>
    <property type="match status" value="1"/>
</dbReference>
<feature type="compositionally biased region" description="Pro residues" evidence="4">
    <location>
        <begin position="732"/>
        <end position="743"/>
    </location>
</feature>
<dbReference type="STRING" id="1754191.A0A1Y1UZ37"/>
<accession>A0A1Y1UZ37</accession>
<comment type="caution">
    <text evidence="8">The sequence shown here is derived from an EMBL/GenBank/DDBJ whole genome shotgun (WGS) entry which is preliminary data.</text>
</comment>
<dbReference type="SMART" id="SM00326">
    <property type="entry name" value="SH3"/>
    <property type="match status" value="1"/>
</dbReference>
<dbReference type="Gene3D" id="2.30.30.40">
    <property type="entry name" value="SH3 Domains"/>
    <property type="match status" value="1"/>
</dbReference>
<feature type="non-terminal residue" evidence="8">
    <location>
        <position position="1"/>
    </location>
</feature>
<dbReference type="InterPro" id="IPR001452">
    <property type="entry name" value="SH3_domain"/>
</dbReference>
<keyword evidence="9" id="KW-1185">Reference proteome</keyword>
<dbReference type="AlphaFoldDB" id="A0A1Y1UZ37"/>
<evidence type="ECO:0000259" key="7">
    <source>
        <dbReference type="PROSITE" id="PS50002"/>
    </source>
</evidence>
<evidence type="ECO:0000313" key="8">
    <source>
        <dbReference type="EMBL" id="ORX43832.1"/>
    </source>
</evidence>
<evidence type="ECO:0000256" key="4">
    <source>
        <dbReference type="SAM" id="MobiDB-lite"/>
    </source>
</evidence>
<keyword evidence="1 2" id="KW-0728">SH3 domain</keyword>
<dbReference type="PROSITE" id="PS50002">
    <property type="entry name" value="SH3"/>
    <property type="match status" value="1"/>
</dbReference>
<evidence type="ECO:0000256" key="2">
    <source>
        <dbReference type="PROSITE-ProRule" id="PRU00192"/>
    </source>
</evidence>
<feature type="signal peptide" evidence="6">
    <location>
        <begin position="1"/>
        <end position="22"/>
    </location>
</feature>
<feature type="compositionally biased region" description="Low complexity" evidence="4">
    <location>
        <begin position="1014"/>
        <end position="1031"/>
    </location>
</feature>
<dbReference type="InterPro" id="IPR036028">
    <property type="entry name" value="SH3-like_dom_sf"/>
</dbReference>
<keyword evidence="5" id="KW-0812">Transmembrane</keyword>
<keyword evidence="3" id="KW-0175">Coiled coil</keyword>
<dbReference type="SUPFAM" id="SSF50044">
    <property type="entry name" value="SH3-domain"/>
    <property type="match status" value="1"/>
</dbReference>
<keyword evidence="6" id="KW-0732">Signal</keyword>
<feature type="coiled-coil region" evidence="3">
    <location>
        <begin position="646"/>
        <end position="680"/>
    </location>
</feature>
<sequence length="1031" mass="116501">MQSRIFMTVVLIILAFNVFVSSQNVLIDSSSINTDINKSNDEKIYISNSKNLTKHLTQTTTINKINSISRSVVTNNSAPSVNHDNKNNVSNATASVVSSNESNANTNSSNDSNSYIIDKNFNSNQEINELQQFLNQIHFKILKPKDNSKIYSNTTIDFEWECDILSEMEPYKISVYLQNLENGKGIFIKSFLNLNDKKGSYAIGELDPHSLNYALWVYSNIKDKHLFYQGPILVNGNSTDSSANTNKSNDAGNPGIALNYVIWVIIFVIIVLILIIYILLLVVKARRRKNTNNYNEYKKNIMYNNNKEYKEDYKGSPTIHNLLGINENMDKQKEYYVQKQSLNSSGNSTFTINSIAEQLYKAEQVYNNKVFKNPDKQIEHCAPLVDMSSIYQSTKEILNKNTHSNNKSMNGSYYNRKLMESKINGISKGEEESFIVFDEVKNNKRVSFGYPEANSNKVLSQSVSYSMAAESDHDIQIDNIEKDKHSNEMNYSSDEERNTDEDYIIKNSFCLNSKDSIDAFEDIYLNKQSDYDNDNDIVKIDFPLAATVTTVEEFLAAHRESFNKRLSRSSSLMNSSTTSSIRESIIGNPPINVISNLGKPNSVVSADENSTLNGSPLLTVMNQPRNLAKKSNSVVRISGSDCNSSNANIDIMNDSLIDELNSLEKQIQQQKQQMYNNQQLNPLLSPNHQQDIDPDQLNLQMANLHQQGIDTNQYLPSFPNKYLPLSTSTFQPNPPGYASPPIQPKTLGMSASSHPSSTQTKAALPIQMKTPSPIIKNRLSPQSKSPVKIQRIYKNGEVIAENNVQISQESETTLQAQQTTQDTAYEENDDEVETIVATHVCNAWYSPNMPDELRMCPGDELVILERFNDGWGFGQNTKGGVGVFPLDCVTHIDYGDKNVNSDVEMVSLFMKQQQSIAENNHSIGINKEYNSSIAKNNNSITNVDYDNIKPSHAVVFDTSDIFSDYDDNSLEIVYDNSVYDNYLKNNTNVTEYHPQYQDSYNQKLYVPPKNKMRNTTNNNIYSSNNNIPLHY</sequence>
<feature type="region of interest" description="Disordered" evidence="4">
    <location>
        <begin position="1011"/>
        <end position="1031"/>
    </location>
</feature>
<reference evidence="8 9" key="2">
    <citation type="submission" date="2016-08" db="EMBL/GenBank/DDBJ databases">
        <title>Pervasive Adenine N6-methylation of Active Genes in Fungi.</title>
        <authorList>
            <consortium name="DOE Joint Genome Institute"/>
            <person name="Mondo S.J."/>
            <person name="Dannebaum R.O."/>
            <person name="Kuo R.C."/>
            <person name="Labutti K."/>
            <person name="Haridas S."/>
            <person name="Kuo A."/>
            <person name="Salamov A."/>
            <person name="Ahrendt S.R."/>
            <person name="Lipzen A."/>
            <person name="Sullivan W."/>
            <person name="Andreopoulos W.B."/>
            <person name="Clum A."/>
            <person name="Lindquist E."/>
            <person name="Daum C."/>
            <person name="Ramamoorthy G.K."/>
            <person name="Gryganskyi A."/>
            <person name="Culley D."/>
            <person name="Magnuson J.K."/>
            <person name="James T.Y."/>
            <person name="O'Malley M.A."/>
            <person name="Stajich J.E."/>
            <person name="Spatafora J.W."/>
            <person name="Visel A."/>
            <person name="Grigoriev I.V."/>
        </authorList>
    </citation>
    <scope>NUCLEOTIDE SEQUENCE [LARGE SCALE GENOMIC DNA]</scope>
    <source>
        <strain evidence="9">finn</strain>
    </source>
</reference>
<protein>
    <recommendedName>
        <fullName evidence="7">SH3 domain-containing protein</fullName>
    </recommendedName>
</protein>
<dbReference type="CDD" id="cd00174">
    <property type="entry name" value="SH3"/>
    <property type="match status" value="1"/>
</dbReference>
<reference evidence="8 9" key="1">
    <citation type="submission" date="2016-08" db="EMBL/GenBank/DDBJ databases">
        <title>Genomes of anaerobic fungi encode conserved fungal cellulosomes for biomass hydrolysis.</title>
        <authorList>
            <consortium name="DOE Joint Genome Institute"/>
            <person name="Haitjema C.H."/>
            <person name="Gilmore S.P."/>
            <person name="Henske J.K."/>
            <person name="Solomon K.V."/>
            <person name="De Groot R."/>
            <person name="Kuo A."/>
            <person name="Mondo S.J."/>
            <person name="Salamov A.A."/>
            <person name="Labutti K."/>
            <person name="Zhao Z."/>
            <person name="Chiniquy J."/>
            <person name="Barry K."/>
            <person name="Brewer H.M."/>
            <person name="Purvine S.O."/>
            <person name="Wright A.T."/>
            <person name="Boxma B."/>
            <person name="Van Alen T."/>
            <person name="Hackstein J.H."/>
            <person name="Baker S.E."/>
            <person name="Grigoriev I.V."/>
            <person name="O'Malley M.A."/>
        </authorList>
    </citation>
    <scope>NUCLEOTIDE SEQUENCE [LARGE SCALE GENOMIC DNA]</scope>
    <source>
        <strain evidence="9">finn</strain>
    </source>
</reference>
<feature type="region of interest" description="Disordered" evidence="4">
    <location>
        <begin position="730"/>
        <end position="762"/>
    </location>
</feature>
<name>A0A1Y1UZ37_9FUNG</name>
<dbReference type="Proteomes" id="UP000193719">
    <property type="component" value="Unassembled WGS sequence"/>
</dbReference>
<keyword evidence="5" id="KW-1133">Transmembrane helix</keyword>
<dbReference type="EMBL" id="MCFH01000050">
    <property type="protein sequence ID" value="ORX43832.1"/>
    <property type="molecule type" value="Genomic_DNA"/>
</dbReference>
<feature type="transmembrane region" description="Helical" evidence="5">
    <location>
        <begin position="260"/>
        <end position="283"/>
    </location>
</feature>
<feature type="domain" description="SH3" evidence="7">
    <location>
        <begin position="830"/>
        <end position="894"/>
    </location>
</feature>
<evidence type="ECO:0000256" key="1">
    <source>
        <dbReference type="ARBA" id="ARBA00022443"/>
    </source>
</evidence>
<proteinExistence type="predicted"/>
<organism evidence="8 9">
    <name type="scientific">Piromyces finnis</name>
    <dbReference type="NCBI Taxonomy" id="1754191"/>
    <lineage>
        <taxon>Eukaryota</taxon>
        <taxon>Fungi</taxon>
        <taxon>Fungi incertae sedis</taxon>
        <taxon>Chytridiomycota</taxon>
        <taxon>Chytridiomycota incertae sedis</taxon>
        <taxon>Neocallimastigomycetes</taxon>
        <taxon>Neocallimastigales</taxon>
        <taxon>Neocallimastigaceae</taxon>
        <taxon>Piromyces</taxon>
    </lineage>
</organism>
<dbReference type="OrthoDB" id="5340910at2759"/>
<feature type="region of interest" description="Disordered" evidence="4">
    <location>
        <begin position="95"/>
        <end position="114"/>
    </location>
</feature>
<evidence type="ECO:0000256" key="3">
    <source>
        <dbReference type="SAM" id="Coils"/>
    </source>
</evidence>